<name>A0A183NCH1_9TREM</name>
<reference evidence="1 2" key="1">
    <citation type="submission" date="2018-11" db="EMBL/GenBank/DDBJ databases">
        <authorList>
            <consortium name="Pathogen Informatics"/>
        </authorList>
    </citation>
    <scope>NUCLEOTIDE SEQUENCE [LARGE SCALE GENOMIC DNA]</scope>
    <source>
        <strain evidence="1 2">Zambia</strain>
    </source>
</reference>
<evidence type="ECO:0000313" key="1">
    <source>
        <dbReference type="EMBL" id="VDP57647.1"/>
    </source>
</evidence>
<proteinExistence type="predicted"/>
<keyword evidence="2" id="KW-1185">Reference proteome</keyword>
<dbReference type="AlphaFoldDB" id="A0A183NCH1"/>
<dbReference type="Proteomes" id="UP000277204">
    <property type="component" value="Unassembled WGS sequence"/>
</dbReference>
<dbReference type="EMBL" id="UZAI01022287">
    <property type="protein sequence ID" value="VDP57647.1"/>
    <property type="molecule type" value="Genomic_DNA"/>
</dbReference>
<evidence type="ECO:0000313" key="2">
    <source>
        <dbReference type="Proteomes" id="UP000277204"/>
    </source>
</evidence>
<dbReference type="STRING" id="48269.A0A183NCH1"/>
<protein>
    <submittedName>
        <fullName evidence="1">Uncharacterized protein</fullName>
    </submittedName>
</protein>
<gene>
    <name evidence="1" type="ORF">SMRZ_LOCUS25996</name>
</gene>
<organism evidence="1 2">
    <name type="scientific">Schistosoma margrebowiei</name>
    <dbReference type="NCBI Taxonomy" id="48269"/>
    <lineage>
        <taxon>Eukaryota</taxon>
        <taxon>Metazoa</taxon>
        <taxon>Spiralia</taxon>
        <taxon>Lophotrochozoa</taxon>
        <taxon>Platyhelminthes</taxon>
        <taxon>Trematoda</taxon>
        <taxon>Digenea</taxon>
        <taxon>Strigeidida</taxon>
        <taxon>Schistosomatoidea</taxon>
        <taxon>Schistosomatidae</taxon>
        <taxon>Schistosoma</taxon>
    </lineage>
</organism>
<accession>A0A183NCH1</accession>
<sequence length="151" mass="17906">MSSWLDNIKAWFCYTRADSYEHGVNGTRARFLAVVKALPHEFNRYVIPSMFTSDVLEPYEALKQSVLKRGDLVDRQRLDQLLSNIDLQHGSATDMLLRMREVLSVKEKAQTLRNDTTEHCHRLIRYPRIRHDRRRSRTHQWSSSRKRLSSH</sequence>